<feature type="non-terminal residue" evidence="2">
    <location>
        <position position="44"/>
    </location>
</feature>
<reference evidence="2" key="1">
    <citation type="submission" date="2015-08" db="EMBL/GenBank/DDBJ databases">
        <title>Characterization of pathogenic Streptomyces species isolated from diseased potatoes in Spain.</title>
        <authorList>
            <person name="Sarwar A."/>
            <person name="Osorio C.R."/>
            <person name="Cabaleiro C."/>
            <person name="Latif Z."/>
        </authorList>
    </citation>
    <scope>NUCLEOTIDE SEQUENCE</scope>
</reference>
<protein>
    <submittedName>
        <fullName evidence="2">Thaxtomin</fullName>
    </submittedName>
</protein>
<name>A0A0K8K5V5_9ACTN</name>
<evidence type="ECO:0000313" key="2">
    <source>
        <dbReference type="EMBL" id="CUI25660.1"/>
    </source>
</evidence>
<feature type="non-terminal residue" evidence="2">
    <location>
        <position position="1"/>
    </location>
</feature>
<dbReference type="AlphaFoldDB" id="A0A0K8K5V5"/>
<proteinExistence type="predicted"/>
<accession>A0A0K8K5V5</accession>
<organism evidence="2">
    <name type="scientific">Streptomyces bottropensis</name>
    <dbReference type="NCBI Taxonomy" id="42235"/>
    <lineage>
        <taxon>Bacteria</taxon>
        <taxon>Bacillati</taxon>
        <taxon>Actinomycetota</taxon>
        <taxon>Actinomycetes</taxon>
        <taxon>Kitasatosporales</taxon>
        <taxon>Streptomycetaceae</taxon>
        <taxon>Streptomyces</taxon>
    </lineage>
</organism>
<evidence type="ECO:0000256" key="1">
    <source>
        <dbReference type="SAM" id="MobiDB-lite"/>
    </source>
</evidence>
<gene>
    <name evidence="2" type="primary">TxtAB</name>
</gene>
<sequence length="44" mass="4423">PGVTRPAHGRSSAGRPAGPHHQSRPTAGERIRPLSGAVDRGASG</sequence>
<dbReference type="EMBL" id="LN880527">
    <property type="protein sequence ID" value="CUI25660.1"/>
    <property type="molecule type" value="Genomic_DNA"/>
</dbReference>
<feature type="region of interest" description="Disordered" evidence="1">
    <location>
        <begin position="1"/>
        <end position="44"/>
    </location>
</feature>